<dbReference type="FunFam" id="2.130.10.10:FF:000294">
    <property type="entry name" value="WD repeat-containing protein 70"/>
    <property type="match status" value="1"/>
</dbReference>
<keyword evidence="8" id="KW-1185">Reference proteome</keyword>
<dbReference type="InterPro" id="IPR001680">
    <property type="entry name" value="WD40_rpt"/>
</dbReference>
<accession>A0AAD9JL73</accession>
<keyword evidence="2" id="KW-0677">Repeat</keyword>
<feature type="repeat" description="WD" evidence="5">
    <location>
        <begin position="282"/>
        <end position="314"/>
    </location>
</feature>
<evidence type="ECO:0000313" key="7">
    <source>
        <dbReference type="EMBL" id="KAK2155022.1"/>
    </source>
</evidence>
<dbReference type="InterPro" id="IPR020472">
    <property type="entry name" value="WD40_PAC1"/>
</dbReference>
<evidence type="ECO:0000256" key="4">
    <source>
        <dbReference type="ARBA" id="ARBA00040943"/>
    </source>
</evidence>
<dbReference type="GO" id="GO:0035861">
    <property type="term" value="C:site of double-strand break"/>
    <property type="evidence" value="ECO:0007669"/>
    <property type="project" value="TreeGrafter"/>
</dbReference>
<dbReference type="SMART" id="SM00320">
    <property type="entry name" value="WD40"/>
    <property type="match status" value="5"/>
</dbReference>
<keyword evidence="1 5" id="KW-0853">WD repeat</keyword>
<feature type="repeat" description="WD" evidence="5">
    <location>
        <begin position="419"/>
        <end position="451"/>
    </location>
</feature>
<evidence type="ECO:0000256" key="1">
    <source>
        <dbReference type="ARBA" id="ARBA00022574"/>
    </source>
</evidence>
<dbReference type="GO" id="GO:0005634">
    <property type="term" value="C:nucleus"/>
    <property type="evidence" value="ECO:0007669"/>
    <property type="project" value="TreeGrafter"/>
</dbReference>
<dbReference type="EMBL" id="JAODUP010000251">
    <property type="protein sequence ID" value="KAK2155022.1"/>
    <property type="molecule type" value="Genomic_DNA"/>
</dbReference>
<feature type="region of interest" description="Disordered" evidence="6">
    <location>
        <begin position="58"/>
        <end position="134"/>
    </location>
</feature>
<dbReference type="PROSITE" id="PS50082">
    <property type="entry name" value="WD_REPEATS_2"/>
    <property type="match status" value="3"/>
</dbReference>
<feature type="region of interest" description="Disordered" evidence="6">
    <location>
        <begin position="714"/>
        <end position="749"/>
    </location>
</feature>
<feature type="region of interest" description="Disordered" evidence="6">
    <location>
        <begin position="10"/>
        <end position="29"/>
    </location>
</feature>
<feature type="repeat" description="WD" evidence="5">
    <location>
        <begin position="473"/>
        <end position="501"/>
    </location>
</feature>
<evidence type="ECO:0000256" key="3">
    <source>
        <dbReference type="ARBA" id="ARBA00038343"/>
    </source>
</evidence>
<dbReference type="PANTHER" id="PTHR16017">
    <property type="entry name" value="GASTRULATION DEFECTIVE PROTEIN 1-RELATED"/>
    <property type="match status" value="1"/>
</dbReference>
<dbReference type="PANTHER" id="PTHR16017:SF0">
    <property type="entry name" value="WD REPEAT-CONTAINING PROTEIN 70"/>
    <property type="match status" value="1"/>
</dbReference>
<dbReference type="InterPro" id="IPR036322">
    <property type="entry name" value="WD40_repeat_dom_sf"/>
</dbReference>
<protein>
    <recommendedName>
        <fullName evidence="4">WD repeat-containing protein 70</fullName>
    </recommendedName>
</protein>
<dbReference type="PRINTS" id="PR00320">
    <property type="entry name" value="GPROTEINBRPT"/>
</dbReference>
<dbReference type="SUPFAM" id="SSF50978">
    <property type="entry name" value="WD40 repeat-like"/>
    <property type="match status" value="1"/>
</dbReference>
<evidence type="ECO:0000256" key="6">
    <source>
        <dbReference type="SAM" id="MobiDB-lite"/>
    </source>
</evidence>
<dbReference type="Pfam" id="PF00400">
    <property type="entry name" value="WD40"/>
    <property type="match status" value="4"/>
</dbReference>
<proteinExistence type="inferred from homology"/>
<feature type="region of interest" description="Disordered" evidence="6">
    <location>
        <begin position="191"/>
        <end position="279"/>
    </location>
</feature>
<evidence type="ECO:0000313" key="8">
    <source>
        <dbReference type="Proteomes" id="UP001208570"/>
    </source>
</evidence>
<dbReference type="Gene3D" id="2.130.10.10">
    <property type="entry name" value="YVTN repeat-like/Quinoprotein amine dehydrogenase"/>
    <property type="match status" value="1"/>
</dbReference>
<dbReference type="InterPro" id="IPR015943">
    <property type="entry name" value="WD40/YVTN_repeat-like_dom_sf"/>
</dbReference>
<dbReference type="InterPro" id="IPR051858">
    <property type="entry name" value="WD_repeat_GAD-1"/>
</dbReference>
<dbReference type="PROSITE" id="PS50294">
    <property type="entry name" value="WD_REPEATS_REGION"/>
    <property type="match status" value="2"/>
</dbReference>
<sequence>MARNLTIAIYRNGPRGAAPGDRSPASDDNKERLKSLYGILAGILIEWHRAAFMSAARPAAPRCHNRNVGGADKPTKGPPGLSYHRATGAGLKPTEQSRKDGVPPPALSGRSGEWILTASRPGDSNIETSDDADDQQSDMANVMGFTNFGGVKKAKQFDFMAMFEQTRKTAIERNQKIIEEREEELAYRMKSAAVDDDSLDTDSQTSPHRGRLSHSRELIGPAAPESAGCDSSSDEDEGIGPPVPEKISNTEKWAGDEEDEDDDEDEEDNPIKKIPSSHEIALNHSNKAVSALGLDPSGARLVTGGYDYDVKLWDFAGMDSHQIKALEYSTTGDMILVISGNSQAKLIDRDGFEVMECLKGDQYIVDQASTKGHTAMLNNGCWNPKMREEFMTCSNDCTLRLWIVNHEKKHKSLIKTKSIGGRKTVPTACAYSRDGNYLAAGCQDGSIQMWDHRKSFVNVSLKNMTAHIKGTDITCLCFSYDGNMLASRGNDETVKVWDIRNLKNPLCVAEGLENHFPGTDCLFSPDNQLVVTGTSVRKGHGNGKVVFMDKNTLNTVSEIEAIQGASVVRCLWHPKLNQIVTSGGDGIVKVFYDPEKSNRGAKLCVVKSERKARQVQMMIAQNIITPYALPMFRQTKPSSTRRQEEKARKDPVKSHRPELPMSGPGHGGRLGNKGATLSQYVAQNLVLRKPDERDKDPRAAILRHAKEAAENPYWIDPAYKKTQPKPIFEKTKDEEPSDDIEPAWKKQKI</sequence>
<evidence type="ECO:0000256" key="5">
    <source>
        <dbReference type="PROSITE-ProRule" id="PRU00221"/>
    </source>
</evidence>
<evidence type="ECO:0000256" key="2">
    <source>
        <dbReference type="ARBA" id="ARBA00022737"/>
    </source>
</evidence>
<comment type="similarity">
    <text evidence="3">Belongs to the WD repeat GAD-1 family.</text>
</comment>
<feature type="region of interest" description="Disordered" evidence="6">
    <location>
        <begin position="632"/>
        <end position="673"/>
    </location>
</feature>
<dbReference type="AlphaFoldDB" id="A0AAD9JL73"/>
<name>A0AAD9JL73_9ANNE</name>
<feature type="compositionally biased region" description="Basic and acidic residues" evidence="6">
    <location>
        <begin position="641"/>
        <end position="658"/>
    </location>
</feature>
<feature type="compositionally biased region" description="Acidic residues" evidence="6">
    <location>
        <begin position="256"/>
        <end position="268"/>
    </location>
</feature>
<gene>
    <name evidence="7" type="ORF">LSH36_251g04039</name>
</gene>
<organism evidence="7 8">
    <name type="scientific">Paralvinella palmiformis</name>
    <dbReference type="NCBI Taxonomy" id="53620"/>
    <lineage>
        <taxon>Eukaryota</taxon>
        <taxon>Metazoa</taxon>
        <taxon>Spiralia</taxon>
        <taxon>Lophotrochozoa</taxon>
        <taxon>Annelida</taxon>
        <taxon>Polychaeta</taxon>
        <taxon>Sedentaria</taxon>
        <taxon>Canalipalpata</taxon>
        <taxon>Terebellida</taxon>
        <taxon>Terebelliformia</taxon>
        <taxon>Alvinellidae</taxon>
        <taxon>Paralvinella</taxon>
    </lineage>
</organism>
<comment type="caution">
    <text evidence="7">The sequence shown here is derived from an EMBL/GenBank/DDBJ whole genome shotgun (WGS) entry which is preliminary data.</text>
</comment>
<reference evidence="7" key="1">
    <citation type="journal article" date="2023" name="Mol. Biol. Evol.">
        <title>Third-Generation Sequencing Reveals the Adaptive Role of the Epigenome in Three Deep-Sea Polychaetes.</title>
        <authorList>
            <person name="Perez M."/>
            <person name="Aroh O."/>
            <person name="Sun Y."/>
            <person name="Lan Y."/>
            <person name="Juniper S.K."/>
            <person name="Young C.R."/>
            <person name="Angers B."/>
            <person name="Qian P.Y."/>
        </authorList>
    </citation>
    <scope>NUCLEOTIDE SEQUENCE</scope>
    <source>
        <strain evidence="7">P08H-3</strain>
    </source>
</reference>
<dbReference type="Proteomes" id="UP001208570">
    <property type="component" value="Unassembled WGS sequence"/>
</dbReference>